<evidence type="ECO:0000256" key="8">
    <source>
        <dbReference type="ARBA" id="ARBA00048679"/>
    </source>
</evidence>
<evidence type="ECO:0000256" key="4">
    <source>
        <dbReference type="ARBA" id="ARBA00022741"/>
    </source>
</evidence>
<keyword evidence="5" id="KW-0418">Kinase</keyword>
<gene>
    <name evidence="11" type="primary">lanKC</name>
    <name evidence="11" type="ORF">ACH4OY_17320</name>
</gene>
<dbReference type="Proteomes" id="UP001611075">
    <property type="component" value="Unassembled WGS sequence"/>
</dbReference>
<dbReference type="PROSITE" id="PS50011">
    <property type="entry name" value="PROTEIN_KINASE_DOM"/>
    <property type="match status" value="1"/>
</dbReference>
<evidence type="ECO:0000259" key="10">
    <source>
        <dbReference type="PROSITE" id="PS50011"/>
    </source>
</evidence>
<dbReference type="InterPro" id="IPR057929">
    <property type="entry name" value="RamC_N"/>
</dbReference>
<feature type="domain" description="Protein kinase" evidence="10">
    <location>
        <begin position="241"/>
        <end position="511"/>
    </location>
</feature>
<dbReference type="SUPFAM" id="SSF158745">
    <property type="entry name" value="LanC-like"/>
    <property type="match status" value="1"/>
</dbReference>
<dbReference type="InterPro" id="IPR007822">
    <property type="entry name" value="LANC-like"/>
</dbReference>
<dbReference type="InterPro" id="IPR058053">
    <property type="entry name" value="RamC_C"/>
</dbReference>
<dbReference type="PANTHER" id="PTHR24363:SF0">
    <property type="entry name" value="SERINE_THREONINE KINASE LIKE DOMAIN CONTAINING 1"/>
    <property type="match status" value="1"/>
</dbReference>
<keyword evidence="2" id="KW-0723">Serine/threonine-protein kinase</keyword>
<dbReference type="SMART" id="SM00220">
    <property type="entry name" value="S_TKc"/>
    <property type="match status" value="1"/>
</dbReference>
<dbReference type="Pfam" id="PF25816">
    <property type="entry name" value="RamC_N"/>
    <property type="match status" value="1"/>
</dbReference>
<dbReference type="InterPro" id="IPR000719">
    <property type="entry name" value="Prot_kinase_dom"/>
</dbReference>
<evidence type="ECO:0000256" key="7">
    <source>
        <dbReference type="ARBA" id="ARBA00047899"/>
    </source>
</evidence>
<organism evidence="11 12">
    <name type="scientific">Micromonospora rubida</name>
    <dbReference type="NCBI Taxonomy" id="2697657"/>
    <lineage>
        <taxon>Bacteria</taxon>
        <taxon>Bacillati</taxon>
        <taxon>Actinomycetota</taxon>
        <taxon>Actinomycetes</taxon>
        <taxon>Micromonosporales</taxon>
        <taxon>Micromonosporaceae</taxon>
        <taxon>Micromonospora</taxon>
    </lineage>
</organism>
<evidence type="ECO:0000256" key="6">
    <source>
        <dbReference type="ARBA" id="ARBA00022840"/>
    </source>
</evidence>
<comment type="catalytic activity">
    <reaction evidence="7">
        <text>L-threonyl-[protein] + ATP = O-phospho-L-threonyl-[protein] + ADP + H(+)</text>
        <dbReference type="Rhea" id="RHEA:46608"/>
        <dbReference type="Rhea" id="RHEA-COMP:11060"/>
        <dbReference type="Rhea" id="RHEA-COMP:11605"/>
        <dbReference type="ChEBI" id="CHEBI:15378"/>
        <dbReference type="ChEBI" id="CHEBI:30013"/>
        <dbReference type="ChEBI" id="CHEBI:30616"/>
        <dbReference type="ChEBI" id="CHEBI:61977"/>
        <dbReference type="ChEBI" id="CHEBI:456216"/>
        <dbReference type="EC" id="2.7.11.1"/>
    </reaction>
</comment>
<feature type="compositionally biased region" description="Basic and acidic residues" evidence="9">
    <location>
        <begin position="890"/>
        <end position="904"/>
    </location>
</feature>
<accession>A0ABW7SQD9</accession>
<keyword evidence="6" id="KW-0067">ATP-binding</keyword>
<evidence type="ECO:0000256" key="5">
    <source>
        <dbReference type="ARBA" id="ARBA00022777"/>
    </source>
</evidence>
<dbReference type="InterPro" id="IPR011009">
    <property type="entry name" value="Kinase-like_dom_sf"/>
</dbReference>
<keyword evidence="3" id="KW-0808">Transferase</keyword>
<dbReference type="InterPro" id="IPR053524">
    <property type="entry name" value="Aerial_hyphae_peptide-synth"/>
</dbReference>
<dbReference type="Pfam" id="PF05147">
    <property type="entry name" value="LANC_like"/>
    <property type="match status" value="1"/>
</dbReference>
<evidence type="ECO:0000256" key="9">
    <source>
        <dbReference type="SAM" id="MobiDB-lite"/>
    </source>
</evidence>
<dbReference type="PANTHER" id="PTHR24363">
    <property type="entry name" value="SERINE/THREONINE PROTEIN KINASE"/>
    <property type="match status" value="1"/>
</dbReference>
<dbReference type="RefSeq" id="WP_396680726.1">
    <property type="nucleotide sequence ID" value="NZ_JBIRPU010000011.1"/>
</dbReference>
<evidence type="ECO:0000256" key="2">
    <source>
        <dbReference type="ARBA" id="ARBA00022527"/>
    </source>
</evidence>
<dbReference type="SUPFAM" id="SSF56112">
    <property type="entry name" value="Protein kinase-like (PK-like)"/>
    <property type="match status" value="1"/>
</dbReference>
<evidence type="ECO:0000313" key="12">
    <source>
        <dbReference type="Proteomes" id="UP001611075"/>
    </source>
</evidence>
<keyword evidence="12" id="KW-1185">Reference proteome</keyword>
<comment type="catalytic activity">
    <reaction evidence="8">
        <text>L-seryl-[protein] + ATP = O-phospho-L-seryl-[protein] + ADP + H(+)</text>
        <dbReference type="Rhea" id="RHEA:17989"/>
        <dbReference type="Rhea" id="RHEA-COMP:9863"/>
        <dbReference type="Rhea" id="RHEA-COMP:11604"/>
        <dbReference type="ChEBI" id="CHEBI:15378"/>
        <dbReference type="ChEBI" id="CHEBI:29999"/>
        <dbReference type="ChEBI" id="CHEBI:30616"/>
        <dbReference type="ChEBI" id="CHEBI:83421"/>
        <dbReference type="ChEBI" id="CHEBI:456216"/>
        <dbReference type="EC" id="2.7.11.1"/>
    </reaction>
</comment>
<dbReference type="Pfam" id="PF00069">
    <property type="entry name" value="Pkinase"/>
    <property type="match status" value="1"/>
</dbReference>
<dbReference type="NCBIfam" id="NF038151">
    <property type="entry name" value="lanthi_synth_III"/>
    <property type="match status" value="1"/>
</dbReference>
<comment type="caution">
    <text evidence="11">The sequence shown here is derived from an EMBL/GenBank/DDBJ whole genome shotgun (WGS) entry which is preliminary data.</text>
</comment>
<dbReference type="SMART" id="SM01260">
    <property type="entry name" value="LANC_like"/>
    <property type="match status" value="1"/>
</dbReference>
<dbReference type="EC" id="2.7.11.1" evidence="1"/>
<protein>
    <recommendedName>
        <fullName evidence="1">non-specific serine/threonine protein kinase</fullName>
        <ecNumber evidence="1">2.7.11.1</ecNumber>
    </recommendedName>
</protein>
<name>A0ABW7SQD9_9ACTN</name>
<dbReference type="Gene3D" id="1.50.10.20">
    <property type="match status" value="2"/>
</dbReference>
<proteinExistence type="predicted"/>
<dbReference type="Gene3D" id="1.10.510.10">
    <property type="entry name" value="Transferase(Phosphotransferase) domain 1"/>
    <property type="match status" value="1"/>
</dbReference>
<evidence type="ECO:0000313" key="11">
    <source>
        <dbReference type="EMBL" id="MFI0794422.1"/>
    </source>
</evidence>
<feature type="region of interest" description="Disordered" evidence="9">
    <location>
        <begin position="885"/>
        <end position="904"/>
    </location>
</feature>
<evidence type="ECO:0000256" key="1">
    <source>
        <dbReference type="ARBA" id="ARBA00012513"/>
    </source>
</evidence>
<sequence length="904" mass="97732">MHRRRTEPAGIAEGATVDERYDNYCAADRLFYDSLGSAVAQPAFAAAERDVPAGWRREPLDDWLIHAPEGGSLPQQGWKIHVSATLANAERVLDAVWAYCVPRGLSFKFLRGPRTLLLRNSKYASRSASGKFVTIYPRDTAELELACKELDALLAGEDGPYILSDLRYGAGPVHVRYGGFARRYCLSPDGQVVPAIADGAGTLVPDRRDPVFHLPDWVTLPDFLAPHLAARGATSTTEVPYRIEKVIHFSNGGGLYVGRDLRTDTEVVLKEARPHAGLDADGVDAVARLEREAAALRRLADLPKVPAVHDEFALGEHRFLALEFIEGRALNKVVVDRYPLIDADATQADRAAYADWARDVLTQVEAIVAAIHERGLVYGDLHLFNIMVRPDDRVALVDFEVAAPIEGHRRPGLRNQGFAAPGDRTGPAVDRYALACLRLALFLPLTQLVRIAPDKAAHLADVIAESFPVPRPWLAEAVAEITGTAAPGPEAARTEAREAGIKTEAAGSPAADPRRYDLDGDWPDVRRRIATAILASATPDRDDRLFPGDIAQFHTGGLNLAHGAAGVLHALAVSGAGRRPEHEDWLVRRATAPASGTRLGFYDGLHGVAYALEHLDRRSDALDVLDICLRQPWAELDLSLASGLSGIALNLAELAGRTGETGLRDAADKVTAVVVERLADDPGPDISGGRNPYAGLLRGRTGPALLLLRLHELTGDPALLDHAATALRQDLRRCAVRPNGALEVNEGWRTMPYLGQGSVGIGLVLDQYLRHRADERFAEASAGVRRAARSPFYAQSGLFAGRAGIIAYLATLTDDPRQRRELDAQLRRLAWHALPYGGGTAFPGEQLLRLSMDLGTGSAGVLLALAAARHDEPVTLPFLAPLAGAPRLPRTGEGDPDRTHHGRR</sequence>
<keyword evidence="4" id="KW-0547">Nucleotide-binding</keyword>
<reference evidence="11 12" key="1">
    <citation type="submission" date="2024-10" db="EMBL/GenBank/DDBJ databases">
        <title>The Natural Products Discovery Center: Release of the First 8490 Sequenced Strains for Exploring Actinobacteria Biosynthetic Diversity.</title>
        <authorList>
            <person name="Kalkreuter E."/>
            <person name="Kautsar S.A."/>
            <person name="Yang D."/>
            <person name="Bader C.D."/>
            <person name="Teijaro C.N."/>
            <person name="Fluegel L."/>
            <person name="Davis C.M."/>
            <person name="Simpson J.R."/>
            <person name="Lauterbach L."/>
            <person name="Steele A.D."/>
            <person name="Gui C."/>
            <person name="Meng S."/>
            <person name="Li G."/>
            <person name="Viehrig K."/>
            <person name="Ye F."/>
            <person name="Su P."/>
            <person name="Kiefer A.F."/>
            <person name="Nichols A."/>
            <person name="Cepeda A.J."/>
            <person name="Yan W."/>
            <person name="Fan B."/>
            <person name="Jiang Y."/>
            <person name="Adhikari A."/>
            <person name="Zheng C.-J."/>
            <person name="Schuster L."/>
            <person name="Cowan T.M."/>
            <person name="Smanski M.J."/>
            <person name="Chevrette M.G."/>
            <person name="De Carvalho L.P.S."/>
            <person name="Shen B."/>
        </authorList>
    </citation>
    <scope>NUCLEOTIDE SEQUENCE [LARGE SCALE GENOMIC DNA]</scope>
    <source>
        <strain evidence="11 12">NPDC021253</strain>
    </source>
</reference>
<evidence type="ECO:0000256" key="3">
    <source>
        <dbReference type="ARBA" id="ARBA00022679"/>
    </source>
</evidence>
<dbReference type="EMBL" id="JBIRPU010000011">
    <property type="protein sequence ID" value="MFI0794422.1"/>
    <property type="molecule type" value="Genomic_DNA"/>
</dbReference>
<dbReference type="CDD" id="cd04791">
    <property type="entry name" value="LanC_SerThrkinase"/>
    <property type="match status" value="1"/>
</dbReference>